<accession>I7A747</accession>
<dbReference type="Proteomes" id="UP000009011">
    <property type="component" value="Chromosome"/>
</dbReference>
<reference evidence="7 8" key="1">
    <citation type="journal article" date="2013" name="PLoS ONE">
        <title>Genomic analysis of Melioribacter roseus, facultatively anaerobic organotrophic bacterium representing a novel deep lineage within Bacteriodetes/Chlorobi group.</title>
        <authorList>
            <person name="Kadnikov V.V."/>
            <person name="Mardanov A.V."/>
            <person name="Podosokorskaya O.A."/>
            <person name="Gavrilov S.N."/>
            <person name="Kublanov I.V."/>
            <person name="Beletsky A.V."/>
            <person name="Bonch-Osmolovskaya E.A."/>
            <person name="Ravin N.V."/>
        </authorList>
    </citation>
    <scope>NUCLEOTIDE SEQUENCE [LARGE SCALE GENOMIC DNA]</scope>
    <source>
        <strain evidence="8">JCM 17771 / P3M-2</strain>
    </source>
</reference>
<evidence type="ECO:0000259" key="6">
    <source>
        <dbReference type="PROSITE" id="PS51379"/>
    </source>
</evidence>
<dbReference type="PATRIC" id="fig|1191523.3.peg.2612"/>
<dbReference type="CDD" id="cd02980">
    <property type="entry name" value="TRX_Fd_family"/>
    <property type="match status" value="1"/>
</dbReference>
<dbReference type="GO" id="GO:0051539">
    <property type="term" value="F:4 iron, 4 sulfur cluster binding"/>
    <property type="evidence" value="ECO:0007669"/>
    <property type="project" value="UniProtKB-KW"/>
</dbReference>
<dbReference type="Gene3D" id="3.40.30.10">
    <property type="entry name" value="Glutaredoxin"/>
    <property type="match status" value="1"/>
</dbReference>
<comment type="similarity">
    <text evidence="1">Belongs to the complex I 51 kDa subunit family.</text>
</comment>
<feature type="domain" description="4Fe-4S ferredoxin-type" evidence="6">
    <location>
        <begin position="604"/>
        <end position="633"/>
    </location>
</feature>
<dbReference type="SUPFAM" id="SSF140490">
    <property type="entry name" value="Nqo1C-terminal domain-like"/>
    <property type="match status" value="1"/>
</dbReference>
<dbReference type="InterPro" id="IPR036249">
    <property type="entry name" value="Thioredoxin-like_sf"/>
</dbReference>
<dbReference type="HOGENOM" id="CLU_014881_3_2_10"/>
<evidence type="ECO:0000313" key="7">
    <source>
        <dbReference type="EMBL" id="AFN75711.1"/>
    </source>
</evidence>
<dbReference type="RefSeq" id="WP_014857141.1">
    <property type="nucleotide sequence ID" value="NC_018178.1"/>
</dbReference>
<evidence type="ECO:0000313" key="8">
    <source>
        <dbReference type="Proteomes" id="UP000009011"/>
    </source>
</evidence>
<dbReference type="Pfam" id="PF01512">
    <property type="entry name" value="Complex1_51K"/>
    <property type="match status" value="1"/>
</dbReference>
<evidence type="ECO:0000256" key="2">
    <source>
        <dbReference type="ARBA" id="ARBA00022485"/>
    </source>
</evidence>
<dbReference type="Gene3D" id="3.40.50.11540">
    <property type="entry name" value="NADH-ubiquinone oxidoreductase 51kDa subunit"/>
    <property type="match status" value="1"/>
</dbReference>
<dbReference type="GO" id="GO:0008137">
    <property type="term" value="F:NADH dehydrogenase (ubiquinone) activity"/>
    <property type="evidence" value="ECO:0007669"/>
    <property type="project" value="InterPro"/>
</dbReference>
<dbReference type="SMART" id="SM00928">
    <property type="entry name" value="NADH_4Fe-4S"/>
    <property type="match status" value="1"/>
</dbReference>
<dbReference type="OrthoDB" id="9761899at2"/>
<evidence type="ECO:0000256" key="3">
    <source>
        <dbReference type="ARBA" id="ARBA00022723"/>
    </source>
</evidence>
<dbReference type="eggNOG" id="COG3411">
    <property type="taxonomic scope" value="Bacteria"/>
</dbReference>
<evidence type="ECO:0000256" key="5">
    <source>
        <dbReference type="ARBA" id="ARBA00023014"/>
    </source>
</evidence>
<dbReference type="EMBL" id="CP003557">
    <property type="protein sequence ID" value="AFN75711.1"/>
    <property type="molecule type" value="Genomic_DNA"/>
</dbReference>
<keyword evidence="2" id="KW-0004">4Fe-4S</keyword>
<dbReference type="PANTHER" id="PTHR43578">
    <property type="entry name" value="NADH-QUINONE OXIDOREDUCTASE SUBUNIT F"/>
    <property type="match status" value="1"/>
</dbReference>
<dbReference type="SUPFAM" id="SSF54862">
    <property type="entry name" value="4Fe-4S ferredoxins"/>
    <property type="match status" value="1"/>
</dbReference>
<organism evidence="7 8">
    <name type="scientific">Melioribacter roseus (strain DSM 23840 / JCM 17771 / VKM B-2668 / P3M-2)</name>
    <dbReference type="NCBI Taxonomy" id="1191523"/>
    <lineage>
        <taxon>Bacteria</taxon>
        <taxon>Pseudomonadati</taxon>
        <taxon>Ignavibacteriota</taxon>
        <taxon>Ignavibacteria</taxon>
        <taxon>Ignavibacteriales</taxon>
        <taxon>Melioribacteraceae</taxon>
        <taxon>Melioribacter</taxon>
    </lineage>
</organism>
<dbReference type="InterPro" id="IPR011538">
    <property type="entry name" value="Nuo51_FMN-bd"/>
</dbReference>
<dbReference type="Gene3D" id="1.20.1440.230">
    <property type="entry name" value="NADH-ubiquinone oxidoreductase 51kDa subunit, iron-sulphur binding domain"/>
    <property type="match status" value="1"/>
</dbReference>
<dbReference type="SUPFAM" id="SSF142984">
    <property type="entry name" value="Nqo1 middle domain-like"/>
    <property type="match status" value="1"/>
</dbReference>
<name>I7A747_MELRP</name>
<dbReference type="PROSITE" id="PS51379">
    <property type="entry name" value="4FE4S_FER_2"/>
    <property type="match status" value="2"/>
</dbReference>
<dbReference type="InterPro" id="IPR037207">
    <property type="entry name" value="Nuop51_4Fe4S-bd_sf"/>
</dbReference>
<dbReference type="Pfam" id="PF10589">
    <property type="entry name" value="NADH_4Fe-4S"/>
    <property type="match status" value="1"/>
</dbReference>
<dbReference type="Pfam" id="PF00037">
    <property type="entry name" value="Fer4"/>
    <property type="match status" value="1"/>
</dbReference>
<dbReference type="Gene3D" id="6.10.250.1450">
    <property type="match status" value="1"/>
</dbReference>
<keyword evidence="4" id="KW-0408">Iron</keyword>
<dbReference type="PANTHER" id="PTHR43578:SF3">
    <property type="entry name" value="NADH-QUINONE OXIDOREDUCTASE SUBUNIT F"/>
    <property type="match status" value="1"/>
</dbReference>
<dbReference type="Gene3D" id="3.30.70.20">
    <property type="match status" value="1"/>
</dbReference>
<dbReference type="InterPro" id="IPR017896">
    <property type="entry name" value="4Fe4S_Fe-S-bd"/>
</dbReference>
<dbReference type="InterPro" id="IPR001949">
    <property type="entry name" value="NADH-UbQ_OxRdtase_51kDa_CS"/>
</dbReference>
<dbReference type="GO" id="GO:0010181">
    <property type="term" value="F:FMN binding"/>
    <property type="evidence" value="ECO:0007669"/>
    <property type="project" value="InterPro"/>
</dbReference>
<dbReference type="AlphaFoldDB" id="I7A747"/>
<proteinExistence type="inferred from homology"/>
<keyword evidence="8" id="KW-1185">Reference proteome</keyword>
<dbReference type="STRING" id="1191523.MROS_2481"/>
<dbReference type="SUPFAM" id="SSF142019">
    <property type="entry name" value="Nqo1 FMN-binding domain-like"/>
    <property type="match status" value="1"/>
</dbReference>
<evidence type="ECO:0000256" key="1">
    <source>
        <dbReference type="ARBA" id="ARBA00007523"/>
    </source>
</evidence>
<gene>
    <name evidence="7" type="ordered locus">MROS_2481</name>
</gene>
<keyword evidence="5" id="KW-0411">Iron-sulfur</keyword>
<feature type="domain" description="4Fe-4S ferredoxin-type" evidence="6">
    <location>
        <begin position="634"/>
        <end position="661"/>
    </location>
</feature>
<evidence type="ECO:0000256" key="4">
    <source>
        <dbReference type="ARBA" id="ARBA00023004"/>
    </source>
</evidence>
<dbReference type="FunFam" id="3.40.50.11540:FF:000001">
    <property type="entry name" value="NADH dehydrogenase [ubiquinone] flavoprotein 1, mitochondrial"/>
    <property type="match status" value="1"/>
</dbReference>
<dbReference type="PROSITE" id="PS00645">
    <property type="entry name" value="COMPLEX1_51K_2"/>
    <property type="match status" value="1"/>
</dbReference>
<dbReference type="SUPFAM" id="SSF52833">
    <property type="entry name" value="Thioredoxin-like"/>
    <property type="match status" value="1"/>
</dbReference>
<keyword evidence="3" id="KW-0479">Metal-binding</keyword>
<dbReference type="InterPro" id="IPR037225">
    <property type="entry name" value="Nuo51_FMN-bd_sf"/>
</dbReference>
<sequence>MKSFIEKCCDQCWHSPSTPCELFVACSVEGPLCHNDDKCKEKYKNLNEALRYVSTDIPVIFIGMGTCGLASGADKVKSAIEEELVNQNINALIVPTGCVGYCAREPIVDIKLPGEDRISYCEIQPKDVKDLIKTTIIDKKVYKKKLLGSYGETKDGIPNIDEIPFFKRQHKVVLKNCGVINPNSIDEYIAAGGFKALDKALRILTPEKVIEEIKASGLRGRGGGGFPTGIKWELAHKKKSDTKYIICNADEGDPGAFMDRSVLESDPYRLIEGMIIGAYAIGASYGYIYCRAEYPLAIERLEDAILKCREYGLLGKNILDSDFDFDLKIKKGAGAFVCGEETALIASIEGKRGMPRPRPPYPADSGLWGKPTVINNVETFANVPSVINMGSAWFASTGTKTSKGTKVFALSGKVVNSGLVEVPMGITLREVVFDIGGGIPDDKKFKAVQIGGPSGGCLPDSVLDTEVDYESLKEVGAMMGSGGFVVMDEDTCMVDVAKFFLTFIQNESCGKCVPCREGTKRMLEIIERIPVRYGSNGDKTEQLQRFKGIIHLQRLAKVIQDTSLCGLGQSAPNPVLSGLRYFRDEYEEHLFERKCGAKVCKEILTYEIDPDVCNGCGVCLRKCSAEAIIGEKKQPHQIIQVKCTKCGMCFESCRFDAIKVN</sequence>
<dbReference type="Gene3D" id="3.10.20.600">
    <property type="match status" value="1"/>
</dbReference>
<dbReference type="eggNOG" id="COG1894">
    <property type="taxonomic scope" value="Bacteria"/>
</dbReference>
<dbReference type="InterPro" id="IPR019575">
    <property type="entry name" value="Nuop51_4Fe4S-bd"/>
</dbReference>
<dbReference type="NCBIfam" id="NF040902">
    <property type="entry name" value="NuoF_pre_CCxxC"/>
    <property type="match status" value="1"/>
</dbReference>
<dbReference type="GO" id="GO:0046872">
    <property type="term" value="F:metal ion binding"/>
    <property type="evidence" value="ECO:0007669"/>
    <property type="project" value="UniProtKB-KW"/>
</dbReference>
<dbReference type="KEGG" id="mro:MROS_2481"/>
<protein>
    <submittedName>
        <fullName evidence="7">Fe-only hydrogenase, subunit beta</fullName>
    </submittedName>
</protein>